<gene>
    <name evidence="1" type="ORF">B0H17DRAFT_1206306</name>
</gene>
<dbReference type="Proteomes" id="UP001221757">
    <property type="component" value="Unassembled WGS sequence"/>
</dbReference>
<reference evidence="1" key="1">
    <citation type="submission" date="2023-03" db="EMBL/GenBank/DDBJ databases">
        <title>Massive genome expansion in bonnet fungi (Mycena s.s.) driven by repeated elements and novel gene families across ecological guilds.</title>
        <authorList>
            <consortium name="Lawrence Berkeley National Laboratory"/>
            <person name="Harder C.B."/>
            <person name="Miyauchi S."/>
            <person name="Viragh M."/>
            <person name="Kuo A."/>
            <person name="Thoen E."/>
            <person name="Andreopoulos B."/>
            <person name="Lu D."/>
            <person name="Skrede I."/>
            <person name="Drula E."/>
            <person name="Henrissat B."/>
            <person name="Morin E."/>
            <person name="Kohler A."/>
            <person name="Barry K."/>
            <person name="LaButti K."/>
            <person name="Morin E."/>
            <person name="Salamov A."/>
            <person name="Lipzen A."/>
            <person name="Mereny Z."/>
            <person name="Hegedus B."/>
            <person name="Baldrian P."/>
            <person name="Stursova M."/>
            <person name="Weitz H."/>
            <person name="Taylor A."/>
            <person name="Grigoriev I.V."/>
            <person name="Nagy L.G."/>
            <person name="Martin F."/>
            <person name="Kauserud H."/>
        </authorList>
    </citation>
    <scope>NUCLEOTIDE SEQUENCE</scope>
    <source>
        <strain evidence="1">CBHHK067</strain>
    </source>
</reference>
<evidence type="ECO:0000313" key="1">
    <source>
        <dbReference type="EMBL" id="KAJ7679912.1"/>
    </source>
</evidence>
<organism evidence="1 2">
    <name type="scientific">Mycena rosella</name>
    <name type="common">Pink bonnet</name>
    <name type="synonym">Agaricus rosellus</name>
    <dbReference type="NCBI Taxonomy" id="1033263"/>
    <lineage>
        <taxon>Eukaryota</taxon>
        <taxon>Fungi</taxon>
        <taxon>Dikarya</taxon>
        <taxon>Basidiomycota</taxon>
        <taxon>Agaricomycotina</taxon>
        <taxon>Agaricomycetes</taxon>
        <taxon>Agaricomycetidae</taxon>
        <taxon>Agaricales</taxon>
        <taxon>Marasmiineae</taxon>
        <taxon>Mycenaceae</taxon>
        <taxon>Mycena</taxon>
    </lineage>
</organism>
<proteinExistence type="predicted"/>
<dbReference type="AlphaFoldDB" id="A0AAD7D5E1"/>
<protein>
    <submittedName>
        <fullName evidence="1">Uncharacterized protein</fullName>
    </submittedName>
</protein>
<accession>A0AAD7D5E1</accession>
<sequence>MELLKLCNGIVDFAVLGDAPFNPTFLPVLGEMPLRRLSAPLYKLFGGDSSIDATHCIFSSLTHLDAFDNVVRICDHLPALPALTHLGLDQEVLWNVLQTLLAICARLEVLIVSFPFHDEQIAWEWVRAAPINDVRFVMGLYNDYADEWEAGAKGHAHFWSPADNFVARKRRGEIDAQCYWLHI</sequence>
<evidence type="ECO:0000313" key="2">
    <source>
        <dbReference type="Proteomes" id="UP001221757"/>
    </source>
</evidence>
<comment type="caution">
    <text evidence="1">The sequence shown here is derived from an EMBL/GenBank/DDBJ whole genome shotgun (WGS) entry which is preliminary data.</text>
</comment>
<dbReference type="EMBL" id="JARKIE010000126">
    <property type="protein sequence ID" value="KAJ7679912.1"/>
    <property type="molecule type" value="Genomic_DNA"/>
</dbReference>
<keyword evidence="2" id="KW-1185">Reference proteome</keyword>
<name>A0AAD7D5E1_MYCRO</name>